<evidence type="ECO:0008006" key="3">
    <source>
        <dbReference type="Google" id="ProtNLM"/>
    </source>
</evidence>
<proteinExistence type="predicted"/>
<protein>
    <recommendedName>
        <fullName evidence="3">MULE transposase domain-containing protein</fullName>
    </recommendedName>
</protein>
<organism evidence="1 2">
    <name type="scientific">Daphnia galeata</name>
    <dbReference type="NCBI Taxonomy" id="27404"/>
    <lineage>
        <taxon>Eukaryota</taxon>
        <taxon>Metazoa</taxon>
        <taxon>Ecdysozoa</taxon>
        <taxon>Arthropoda</taxon>
        <taxon>Crustacea</taxon>
        <taxon>Branchiopoda</taxon>
        <taxon>Diplostraca</taxon>
        <taxon>Cladocera</taxon>
        <taxon>Anomopoda</taxon>
        <taxon>Daphniidae</taxon>
        <taxon>Daphnia</taxon>
    </lineage>
</organism>
<keyword evidence="2" id="KW-1185">Reference proteome</keyword>
<gene>
    <name evidence="1" type="ORF">DGAL_LOCUS8049</name>
</gene>
<name>A0A8J2RNV4_9CRUS</name>
<dbReference type="AlphaFoldDB" id="A0A8J2RNV4"/>
<dbReference type="OrthoDB" id="10029846at2759"/>
<evidence type="ECO:0000313" key="2">
    <source>
        <dbReference type="Proteomes" id="UP000789390"/>
    </source>
</evidence>
<reference evidence="1" key="1">
    <citation type="submission" date="2021-11" db="EMBL/GenBank/DDBJ databases">
        <authorList>
            <person name="Schell T."/>
        </authorList>
    </citation>
    <scope>NUCLEOTIDE SEQUENCE</scope>
    <source>
        <strain evidence="1">M5</strain>
    </source>
</reference>
<sequence length="227" mass="26900">MLPQVPLLYVFMSEKRETIDYVKILKYILSLLDHQTAVETVVTDFERATWRAFEHVFPNVKLIGCAFHWTQALFRNLKKIGLVRLYRSNSKVKLKKKAAKLKIGLLDKFFAYKDNTWMQPGIWSPEAWSVFFQFIRTNNDAEGWHNKLNKKGKGTGLHFYKLVQMLFLESEFVEVKEAYLKQHQTTRTTRLDNKLIQAKLFKLWESYEKKREKNDVIVAEDDEDGED</sequence>
<comment type="caution">
    <text evidence="1">The sequence shown here is derived from an EMBL/GenBank/DDBJ whole genome shotgun (WGS) entry which is preliminary data.</text>
</comment>
<evidence type="ECO:0000313" key="1">
    <source>
        <dbReference type="EMBL" id="CAH0105089.1"/>
    </source>
</evidence>
<dbReference type="Proteomes" id="UP000789390">
    <property type="component" value="Unassembled WGS sequence"/>
</dbReference>
<dbReference type="EMBL" id="CAKKLH010000168">
    <property type="protein sequence ID" value="CAH0105089.1"/>
    <property type="molecule type" value="Genomic_DNA"/>
</dbReference>
<accession>A0A8J2RNV4</accession>